<sequence length="73" mass="7539">MMTSSPVWFFQTPRRLALKAGGKAIALVYLAVPGAGGWSIRVDGRDVSRHPDLVSAQGAALALLGGPDLAHAA</sequence>
<dbReference type="EMBL" id="CP051775">
    <property type="protein sequence ID" value="QJE72195.1"/>
    <property type="molecule type" value="Genomic_DNA"/>
</dbReference>
<name>A0A858R487_9PROT</name>
<dbReference type="KEGG" id="acru:HHL28_02945"/>
<evidence type="ECO:0000313" key="2">
    <source>
        <dbReference type="Proteomes" id="UP000501891"/>
    </source>
</evidence>
<accession>A0A858R487</accession>
<organism evidence="1 2">
    <name type="scientific">Aerophototrophica crusticola</name>
    <dbReference type="NCBI Taxonomy" id="1709002"/>
    <lineage>
        <taxon>Bacteria</taxon>
        <taxon>Pseudomonadati</taxon>
        <taxon>Pseudomonadota</taxon>
        <taxon>Alphaproteobacteria</taxon>
        <taxon>Rhodospirillales</taxon>
        <taxon>Rhodospirillaceae</taxon>
        <taxon>Aerophototrophica</taxon>
    </lineage>
</organism>
<gene>
    <name evidence="1" type="ORF">HHL28_02945</name>
</gene>
<dbReference type="Proteomes" id="UP000501891">
    <property type="component" value="Chromosome"/>
</dbReference>
<protein>
    <submittedName>
        <fullName evidence="1">Uncharacterized protein</fullName>
    </submittedName>
</protein>
<evidence type="ECO:0000313" key="1">
    <source>
        <dbReference type="EMBL" id="QJE72195.1"/>
    </source>
</evidence>
<proteinExistence type="predicted"/>
<keyword evidence="2" id="KW-1185">Reference proteome</keyword>
<dbReference type="AlphaFoldDB" id="A0A858R487"/>
<reference evidence="1" key="1">
    <citation type="submission" date="2020-04" db="EMBL/GenBank/DDBJ databases">
        <title>A desert anoxygenic phototrophic bacterium fixes CO2 using RubisCO under aerobic conditions.</title>
        <authorList>
            <person name="Tang K."/>
        </authorList>
    </citation>
    <scope>NUCLEOTIDE SEQUENCE [LARGE SCALE GENOMIC DNA]</scope>
    <source>
        <strain evidence="1">MIMtkB3</strain>
    </source>
</reference>